<keyword evidence="3" id="KW-1185">Reference proteome</keyword>
<accession>A0A2U9PAM7</accession>
<dbReference type="KEGG" id="sact:DMT42_34140"/>
<dbReference type="EMBL" id="CP029788">
    <property type="protein sequence ID" value="AWT46820.1"/>
    <property type="molecule type" value="Genomic_DNA"/>
</dbReference>
<reference evidence="2 3" key="1">
    <citation type="submission" date="2018-06" db="EMBL/GenBank/DDBJ databases">
        <title>The complete genome sequence of a nosiheptide producer Streptomyces actuosus ATCC 25421: deducing the ability of producing a new class III lantibiotics.</title>
        <authorList>
            <person name="Liu W."/>
            <person name="Sun F."/>
            <person name="Hu Y."/>
        </authorList>
    </citation>
    <scope>NUCLEOTIDE SEQUENCE [LARGE SCALE GENOMIC DNA]</scope>
    <source>
        <strain evidence="2 3">ATCC 25421</strain>
    </source>
</reference>
<keyword evidence="1" id="KW-0812">Transmembrane</keyword>
<evidence type="ECO:0000313" key="2">
    <source>
        <dbReference type="EMBL" id="AWT46820.1"/>
    </source>
</evidence>
<evidence type="ECO:0000256" key="1">
    <source>
        <dbReference type="SAM" id="Phobius"/>
    </source>
</evidence>
<feature type="transmembrane region" description="Helical" evidence="1">
    <location>
        <begin position="20"/>
        <end position="47"/>
    </location>
</feature>
<keyword evidence="1" id="KW-1133">Transmembrane helix</keyword>
<dbReference type="Proteomes" id="UP000247634">
    <property type="component" value="Chromosome"/>
</dbReference>
<organism evidence="2 3">
    <name type="scientific">Streptomyces actuosus</name>
    <dbReference type="NCBI Taxonomy" id="1885"/>
    <lineage>
        <taxon>Bacteria</taxon>
        <taxon>Bacillati</taxon>
        <taxon>Actinomycetota</taxon>
        <taxon>Actinomycetes</taxon>
        <taxon>Kitasatosporales</taxon>
        <taxon>Streptomycetaceae</taxon>
        <taxon>Streptomyces</taxon>
    </lineage>
</organism>
<dbReference type="AlphaFoldDB" id="A0A2U9PAM7"/>
<keyword evidence="1" id="KW-0472">Membrane</keyword>
<sequence length="71" mass="7335">MRTLTWSLFTNPPVPGRALLVGALTVVFAVYHLALGAAIGVVVVTLLNELIGAGSLGHPHPVDTQVRPAPA</sequence>
<protein>
    <submittedName>
        <fullName evidence="2">Uncharacterized protein</fullName>
    </submittedName>
</protein>
<proteinExistence type="predicted"/>
<gene>
    <name evidence="2" type="ORF">DMT42_34140</name>
</gene>
<name>A0A2U9PAM7_STRAS</name>
<evidence type="ECO:0000313" key="3">
    <source>
        <dbReference type="Proteomes" id="UP000247634"/>
    </source>
</evidence>